<keyword evidence="1" id="KW-0175">Coiled coil</keyword>
<protein>
    <recommendedName>
        <fullName evidence="5">Cell division protein FtsL</fullName>
    </recommendedName>
</protein>
<dbReference type="EMBL" id="BMKF01000001">
    <property type="protein sequence ID" value="GGB66014.1"/>
    <property type="molecule type" value="Genomic_DNA"/>
</dbReference>
<feature type="compositionally biased region" description="Basic and acidic residues" evidence="2">
    <location>
        <begin position="102"/>
        <end position="114"/>
    </location>
</feature>
<reference evidence="4" key="1">
    <citation type="journal article" date="2019" name="Int. J. Syst. Evol. Microbiol.">
        <title>The Global Catalogue of Microorganisms (GCM) 10K type strain sequencing project: providing services to taxonomists for standard genome sequencing and annotation.</title>
        <authorList>
            <consortium name="The Broad Institute Genomics Platform"/>
            <consortium name="The Broad Institute Genome Sequencing Center for Infectious Disease"/>
            <person name="Wu L."/>
            <person name="Ma J."/>
        </authorList>
    </citation>
    <scope>NUCLEOTIDE SEQUENCE [LARGE SCALE GENOMIC DNA]</scope>
    <source>
        <strain evidence="4">CGMCC 1.15928</strain>
    </source>
</reference>
<name>A0ABQ1JFM2_9PROT</name>
<feature type="region of interest" description="Disordered" evidence="2">
    <location>
        <begin position="86"/>
        <end position="114"/>
    </location>
</feature>
<dbReference type="Pfam" id="PF04977">
    <property type="entry name" value="DivIC"/>
    <property type="match status" value="1"/>
</dbReference>
<proteinExistence type="predicted"/>
<sequence length="114" mass="12764">MNRRALMVGIAIIGLLIFSLYRAKYGAIESAEEIAAVEAEIEEAIRERRVLLGELSHLSRQEWVEEYARTELGMVPARAEQFARPEDLDQLIGPPDGVDEIGELRRDREGGTNG</sequence>
<gene>
    <name evidence="3" type="ORF">GCM10011503_13540</name>
</gene>
<evidence type="ECO:0000256" key="1">
    <source>
        <dbReference type="SAM" id="Coils"/>
    </source>
</evidence>
<comment type="caution">
    <text evidence="3">The sequence shown here is derived from an EMBL/GenBank/DDBJ whole genome shotgun (WGS) entry which is preliminary data.</text>
</comment>
<evidence type="ECO:0000313" key="3">
    <source>
        <dbReference type="EMBL" id="GGB66014.1"/>
    </source>
</evidence>
<evidence type="ECO:0000256" key="2">
    <source>
        <dbReference type="SAM" id="MobiDB-lite"/>
    </source>
</evidence>
<keyword evidence="4" id="KW-1185">Reference proteome</keyword>
<feature type="coiled-coil region" evidence="1">
    <location>
        <begin position="27"/>
        <end position="61"/>
    </location>
</feature>
<organism evidence="3 4">
    <name type="scientific">Henriciella pelagia</name>
    <dbReference type="NCBI Taxonomy" id="1977912"/>
    <lineage>
        <taxon>Bacteria</taxon>
        <taxon>Pseudomonadati</taxon>
        <taxon>Pseudomonadota</taxon>
        <taxon>Alphaproteobacteria</taxon>
        <taxon>Hyphomonadales</taxon>
        <taxon>Hyphomonadaceae</taxon>
        <taxon>Henriciella</taxon>
    </lineage>
</organism>
<evidence type="ECO:0008006" key="5">
    <source>
        <dbReference type="Google" id="ProtNLM"/>
    </source>
</evidence>
<dbReference type="InterPro" id="IPR007060">
    <property type="entry name" value="FtsL/DivIC"/>
</dbReference>
<dbReference type="Proteomes" id="UP000628854">
    <property type="component" value="Unassembled WGS sequence"/>
</dbReference>
<evidence type="ECO:0000313" key="4">
    <source>
        <dbReference type="Proteomes" id="UP000628854"/>
    </source>
</evidence>
<accession>A0ABQ1JFM2</accession>
<dbReference type="RefSeq" id="WP_084394558.1">
    <property type="nucleotide sequence ID" value="NZ_BMKF01000001.1"/>
</dbReference>